<dbReference type="PANTHER" id="PTHR43409">
    <property type="entry name" value="ANAEROBIC MAGNESIUM-PROTOPORPHYRIN IX MONOMETHYL ESTER CYCLASE-RELATED"/>
    <property type="match status" value="1"/>
</dbReference>
<dbReference type="SUPFAM" id="SSF102114">
    <property type="entry name" value="Radical SAM enzymes"/>
    <property type="match status" value="1"/>
</dbReference>
<dbReference type="SFLD" id="SFLDS00029">
    <property type="entry name" value="Radical_SAM"/>
    <property type="match status" value="1"/>
</dbReference>
<dbReference type="SFLD" id="SFLDG01082">
    <property type="entry name" value="B12-binding_domain_containing"/>
    <property type="match status" value="1"/>
</dbReference>
<evidence type="ECO:0000259" key="8">
    <source>
        <dbReference type="PROSITE" id="PS51918"/>
    </source>
</evidence>
<keyword evidence="3" id="KW-0808">Transferase</keyword>
<comment type="cofactor">
    <cofactor evidence="1">
        <name>[4Fe-4S] cluster</name>
        <dbReference type="ChEBI" id="CHEBI:49883"/>
    </cofactor>
</comment>
<keyword evidence="5" id="KW-0479">Metal-binding</keyword>
<evidence type="ECO:0000256" key="3">
    <source>
        <dbReference type="ARBA" id="ARBA00022679"/>
    </source>
</evidence>
<dbReference type="GO" id="GO:0003824">
    <property type="term" value="F:catalytic activity"/>
    <property type="evidence" value="ECO:0007669"/>
    <property type="project" value="InterPro"/>
</dbReference>
<accession>X0THW7</accession>
<dbReference type="GO" id="GO:0051539">
    <property type="term" value="F:4 iron, 4 sulfur cluster binding"/>
    <property type="evidence" value="ECO:0007669"/>
    <property type="project" value="UniProtKB-KW"/>
</dbReference>
<dbReference type="EMBL" id="BARS01004278">
    <property type="protein sequence ID" value="GAF75685.1"/>
    <property type="molecule type" value="Genomic_DNA"/>
</dbReference>
<dbReference type="InterPro" id="IPR034466">
    <property type="entry name" value="Methyltransferase_Class_B"/>
</dbReference>
<dbReference type="InterPro" id="IPR007197">
    <property type="entry name" value="rSAM"/>
</dbReference>
<dbReference type="InterPro" id="IPR058240">
    <property type="entry name" value="rSAM_sf"/>
</dbReference>
<dbReference type="CDD" id="cd01335">
    <property type="entry name" value="Radical_SAM"/>
    <property type="match status" value="1"/>
</dbReference>
<keyword evidence="6" id="KW-0408">Iron</keyword>
<dbReference type="Gene3D" id="3.40.50.280">
    <property type="entry name" value="Cobalamin-binding domain"/>
    <property type="match status" value="1"/>
</dbReference>
<feature type="non-terminal residue" evidence="9">
    <location>
        <position position="420"/>
    </location>
</feature>
<protein>
    <recommendedName>
        <fullName evidence="8">Radical SAM core domain-containing protein</fullName>
    </recommendedName>
</protein>
<dbReference type="GO" id="GO:0046872">
    <property type="term" value="F:metal ion binding"/>
    <property type="evidence" value="ECO:0007669"/>
    <property type="project" value="UniProtKB-KW"/>
</dbReference>
<name>X0THW7_9ZZZZ</name>
<dbReference type="Pfam" id="PF04055">
    <property type="entry name" value="Radical_SAM"/>
    <property type="match status" value="1"/>
</dbReference>
<dbReference type="InterPro" id="IPR006638">
    <property type="entry name" value="Elp3/MiaA/NifB-like_rSAM"/>
</dbReference>
<dbReference type="PROSITE" id="PS51918">
    <property type="entry name" value="RADICAL_SAM"/>
    <property type="match status" value="1"/>
</dbReference>
<dbReference type="InterPro" id="IPR023404">
    <property type="entry name" value="rSAM_horseshoe"/>
</dbReference>
<reference evidence="9" key="1">
    <citation type="journal article" date="2014" name="Front. Microbiol.">
        <title>High frequency of phylogenetically diverse reductive dehalogenase-homologous genes in deep subseafloor sedimentary metagenomes.</title>
        <authorList>
            <person name="Kawai M."/>
            <person name="Futagami T."/>
            <person name="Toyoda A."/>
            <person name="Takaki Y."/>
            <person name="Nishi S."/>
            <person name="Hori S."/>
            <person name="Arai W."/>
            <person name="Tsubouchi T."/>
            <person name="Morono Y."/>
            <person name="Uchiyama I."/>
            <person name="Ito T."/>
            <person name="Fujiyama A."/>
            <person name="Inagaki F."/>
            <person name="Takami H."/>
        </authorList>
    </citation>
    <scope>NUCLEOTIDE SEQUENCE</scope>
    <source>
        <strain evidence="9">Expedition CK06-06</strain>
    </source>
</reference>
<dbReference type="SFLD" id="SFLDG01123">
    <property type="entry name" value="methyltransferase_(Class_B)"/>
    <property type="match status" value="1"/>
</dbReference>
<evidence type="ECO:0000256" key="4">
    <source>
        <dbReference type="ARBA" id="ARBA00022691"/>
    </source>
</evidence>
<gene>
    <name evidence="9" type="ORF">S01H1_08328</name>
</gene>
<evidence type="ECO:0000256" key="1">
    <source>
        <dbReference type="ARBA" id="ARBA00001966"/>
    </source>
</evidence>
<evidence type="ECO:0000313" key="9">
    <source>
        <dbReference type="EMBL" id="GAF75685.1"/>
    </source>
</evidence>
<dbReference type="Gene3D" id="3.80.30.20">
    <property type="entry name" value="tm_1862 like domain"/>
    <property type="match status" value="1"/>
</dbReference>
<keyword evidence="7" id="KW-0411">Iron-sulfur</keyword>
<sequence>MKIALIDPPGTSRGLNTGLAYIAANILAKRKGDSVKVFDFNNNRKRVKERIREIGEYDIISFSIKSFTQREAFFILDRILLRKESTVIFGGPHLAIEKEKFFEKDKRINAILTGEGETSFCNFLERLESKRNGYDIKGLAIRNEDTITSNGSMAIEDDLDSLPFPCYTVFDSVSKRIDNYPLLTSRGCPYKCVYCSVGLISGKRWRGRKLGSIIREIKLAREKFGFRYFFIIDDNFTFKKERTKEFCKALISEKIDLNWSLPNGIRADKVDEELVRLMKSSGCEAVSFGVESADPEVFKGIGKGETLDEISRAILLCKRYDLRVSAKFIIGLPGSSHESTKRSLLWAKKMKFYDINWNLLVPYPGTEAYEVIKRNGRFIRSWEDGFHFGPFLHSTFEIDSYSAREIEKDVRRANVSSSNL</sequence>
<proteinExistence type="predicted"/>
<organism evidence="9">
    <name type="scientific">marine sediment metagenome</name>
    <dbReference type="NCBI Taxonomy" id="412755"/>
    <lineage>
        <taxon>unclassified sequences</taxon>
        <taxon>metagenomes</taxon>
        <taxon>ecological metagenomes</taxon>
    </lineage>
</organism>
<dbReference type="AlphaFoldDB" id="X0THW7"/>
<evidence type="ECO:0000256" key="2">
    <source>
        <dbReference type="ARBA" id="ARBA00022603"/>
    </source>
</evidence>
<dbReference type="PANTHER" id="PTHR43409:SF7">
    <property type="entry name" value="BLL1977 PROTEIN"/>
    <property type="match status" value="1"/>
</dbReference>
<feature type="domain" description="Radical SAM core" evidence="8">
    <location>
        <begin position="174"/>
        <end position="399"/>
    </location>
</feature>
<dbReference type="InterPro" id="IPR051198">
    <property type="entry name" value="BchE-like"/>
</dbReference>
<evidence type="ECO:0000256" key="6">
    <source>
        <dbReference type="ARBA" id="ARBA00023004"/>
    </source>
</evidence>
<evidence type="ECO:0000256" key="7">
    <source>
        <dbReference type="ARBA" id="ARBA00023014"/>
    </source>
</evidence>
<comment type="caution">
    <text evidence="9">The sequence shown here is derived from an EMBL/GenBank/DDBJ whole genome shotgun (WGS) entry which is preliminary data.</text>
</comment>
<keyword evidence="2" id="KW-0489">Methyltransferase</keyword>
<dbReference type="SMART" id="SM00729">
    <property type="entry name" value="Elp3"/>
    <property type="match status" value="1"/>
</dbReference>
<evidence type="ECO:0000256" key="5">
    <source>
        <dbReference type="ARBA" id="ARBA00022723"/>
    </source>
</evidence>
<keyword evidence="4" id="KW-0949">S-adenosyl-L-methionine</keyword>